<dbReference type="KEGG" id="rgi:RGI145_15700"/>
<dbReference type="EMBL" id="CP015583">
    <property type="protein sequence ID" value="APT58340.1"/>
    <property type="molecule type" value="Genomic_DNA"/>
</dbReference>
<dbReference type="Pfam" id="PF13618">
    <property type="entry name" value="Gluconate_2-dh3"/>
    <property type="match status" value="1"/>
</dbReference>
<dbReference type="Proteomes" id="UP000185494">
    <property type="component" value="Chromosome 1"/>
</dbReference>
<proteinExistence type="predicted"/>
<organism evidence="1 2">
    <name type="scientific">Roseomonas gilardii</name>
    <dbReference type="NCBI Taxonomy" id="257708"/>
    <lineage>
        <taxon>Bacteria</taxon>
        <taxon>Pseudomonadati</taxon>
        <taxon>Pseudomonadota</taxon>
        <taxon>Alphaproteobacteria</taxon>
        <taxon>Acetobacterales</taxon>
        <taxon>Roseomonadaceae</taxon>
        <taxon>Roseomonas</taxon>
    </lineage>
</organism>
<dbReference type="RefSeq" id="WP_075799108.1">
    <property type="nucleotide sequence ID" value="NZ_CP015583.1"/>
</dbReference>
<evidence type="ECO:0000313" key="2">
    <source>
        <dbReference type="Proteomes" id="UP000185494"/>
    </source>
</evidence>
<evidence type="ECO:0000313" key="1">
    <source>
        <dbReference type="EMBL" id="APT58340.1"/>
    </source>
</evidence>
<sequence>MAEPRQRYSYPGYDVLAKRDTPSWNAQTRAVVEERLAPPAPGFFDAVEWRVLVALCARILPQPALRDRPVPLPEMIDAQMRSGHGDGYRIDGMPPIGECWRQGLRALDAEAWLVYGAAFPELTPGRQDALLGAVQRGETQAPEWRGLPPKAFFKSRVLHDIGSAYYAHPTAWSEIGFGGPASPRGYVRMDENRRDPWEAAEHRHDR</sequence>
<dbReference type="AlphaFoldDB" id="A0A1L7AI04"/>
<name>A0A1L7AI04_9PROT</name>
<gene>
    <name evidence="1" type="ORF">RGI145_15700</name>
</gene>
<dbReference type="InterPro" id="IPR027056">
    <property type="entry name" value="Gluconate_2DH_su3"/>
</dbReference>
<accession>A0A1L7AI04</accession>
<protein>
    <submittedName>
        <fullName evidence="1">Gluconate 2-dehydrogenase</fullName>
    </submittedName>
</protein>
<dbReference type="STRING" id="257708.RGI145_15700"/>
<reference evidence="1 2" key="1">
    <citation type="submission" date="2016-05" db="EMBL/GenBank/DDBJ databases">
        <title>Complete Genome and Methylome Analysis of Psychrotrophic Bacterial Isolates from Antarctic Lake Untersee.</title>
        <authorList>
            <person name="Fomenkov A."/>
            <person name="Akimov V.N."/>
            <person name="Vasilyeva L.V."/>
            <person name="Andersen D."/>
            <person name="Vincze T."/>
            <person name="Roberts R.J."/>
        </authorList>
    </citation>
    <scope>NUCLEOTIDE SEQUENCE [LARGE SCALE GENOMIC DNA]</scope>
    <source>
        <strain evidence="1 2">U14-5</strain>
    </source>
</reference>